<evidence type="ECO:0000313" key="13">
    <source>
        <dbReference type="Proteomes" id="UP000663870"/>
    </source>
</evidence>
<sequence>MSSLSTAQLILNASYQLTIYVSFIILFSGIFGHIANIFVFTRLKIFRGNPSAFYLIAESIADILELMIPFTSRIAISGFNNDLTQRSLVWCKLRPLVLQSITLVSLSIVCFSSIDQYLTTSYYPFLKQISTIKLAKILITISTIFWTLHGTSVLFIFQIQSTYGCNIYNQNFSKYVTYGYYVIFTGVLPITISTFFSVLAYRNVRRIVRRQMILRRRKLDQQLTAMILVRVGSFAIMTIPYLLQRIYALSAITNDSSVISQAIVQFIGNIALSLFYFNYAGSFYLFLISSTRFRRQVKHVFINKCWKVCCKKRLRQNQVGTLTQYSASEYDLQSI</sequence>
<evidence type="ECO:0000313" key="10">
    <source>
        <dbReference type="EMBL" id="CAF1391675.1"/>
    </source>
</evidence>
<gene>
    <name evidence="11" type="ORF">JXQ802_LOCUS50974</name>
    <name evidence="10" type="ORF">PYM288_LOCUS34365</name>
</gene>
<evidence type="ECO:0000259" key="9">
    <source>
        <dbReference type="PROSITE" id="PS50262"/>
    </source>
</evidence>
<feature type="transmembrane region" description="Helical" evidence="8">
    <location>
        <begin position="20"/>
        <end position="40"/>
    </location>
</feature>
<protein>
    <recommendedName>
        <fullName evidence="9">G-protein coupled receptors family 1 profile domain-containing protein</fullName>
    </recommendedName>
</protein>
<proteinExistence type="predicted"/>
<dbReference type="SUPFAM" id="SSF81321">
    <property type="entry name" value="Family A G protein-coupled receptor-like"/>
    <property type="match status" value="1"/>
</dbReference>
<evidence type="ECO:0000256" key="1">
    <source>
        <dbReference type="ARBA" id="ARBA00004141"/>
    </source>
</evidence>
<reference evidence="10" key="1">
    <citation type="submission" date="2021-02" db="EMBL/GenBank/DDBJ databases">
        <authorList>
            <person name="Nowell W R."/>
        </authorList>
    </citation>
    <scope>NUCLEOTIDE SEQUENCE</scope>
</reference>
<dbReference type="AlphaFoldDB" id="A0A815KE32"/>
<keyword evidence="4" id="KW-0297">G-protein coupled receptor</keyword>
<keyword evidence="2 8" id="KW-0812">Transmembrane</keyword>
<keyword evidence="6" id="KW-0675">Receptor</keyword>
<keyword evidence="3 8" id="KW-1133">Transmembrane helix</keyword>
<evidence type="ECO:0000313" key="12">
    <source>
        <dbReference type="Proteomes" id="UP000663854"/>
    </source>
</evidence>
<dbReference type="InterPro" id="IPR017452">
    <property type="entry name" value="GPCR_Rhodpsn_7TM"/>
</dbReference>
<keyword evidence="13" id="KW-1185">Reference proteome</keyword>
<dbReference type="PROSITE" id="PS50262">
    <property type="entry name" value="G_PROTEIN_RECEP_F1_2"/>
    <property type="match status" value="1"/>
</dbReference>
<evidence type="ECO:0000256" key="3">
    <source>
        <dbReference type="ARBA" id="ARBA00022989"/>
    </source>
</evidence>
<dbReference type="GO" id="GO:0005886">
    <property type="term" value="C:plasma membrane"/>
    <property type="evidence" value="ECO:0007669"/>
    <property type="project" value="TreeGrafter"/>
</dbReference>
<evidence type="ECO:0000256" key="5">
    <source>
        <dbReference type="ARBA" id="ARBA00023136"/>
    </source>
</evidence>
<dbReference type="EMBL" id="CAJNOH010005193">
    <property type="protein sequence ID" value="CAF1391675.1"/>
    <property type="molecule type" value="Genomic_DNA"/>
</dbReference>
<dbReference type="Gene3D" id="1.20.1070.10">
    <property type="entry name" value="Rhodopsin 7-helix transmembrane proteins"/>
    <property type="match status" value="1"/>
</dbReference>
<keyword evidence="7" id="KW-0807">Transducer</keyword>
<evidence type="ECO:0000256" key="7">
    <source>
        <dbReference type="ARBA" id="ARBA00023224"/>
    </source>
</evidence>
<dbReference type="Proteomes" id="UP000663854">
    <property type="component" value="Unassembled WGS sequence"/>
</dbReference>
<comment type="subcellular location">
    <subcellularLocation>
        <location evidence="1">Membrane</location>
        <topology evidence="1">Multi-pass membrane protein</topology>
    </subcellularLocation>
</comment>
<evidence type="ECO:0000256" key="6">
    <source>
        <dbReference type="ARBA" id="ARBA00023170"/>
    </source>
</evidence>
<evidence type="ECO:0000256" key="2">
    <source>
        <dbReference type="ARBA" id="ARBA00022692"/>
    </source>
</evidence>
<feature type="transmembrane region" description="Helical" evidence="8">
    <location>
        <begin position="134"/>
        <end position="158"/>
    </location>
</feature>
<dbReference type="PANTHER" id="PTHR24243">
    <property type="entry name" value="G-PROTEIN COUPLED RECEPTOR"/>
    <property type="match status" value="1"/>
</dbReference>
<dbReference type="EMBL" id="CAJNOL010007014">
    <property type="protein sequence ID" value="CAF1624190.1"/>
    <property type="molecule type" value="Genomic_DNA"/>
</dbReference>
<comment type="caution">
    <text evidence="10">The sequence shown here is derived from an EMBL/GenBank/DDBJ whole genome shotgun (WGS) entry which is preliminary data.</text>
</comment>
<dbReference type="GO" id="GO:0004930">
    <property type="term" value="F:G protein-coupled receptor activity"/>
    <property type="evidence" value="ECO:0007669"/>
    <property type="project" value="UniProtKB-KW"/>
</dbReference>
<name>A0A815KE32_9BILA</name>
<accession>A0A815KE32</accession>
<organism evidence="10 12">
    <name type="scientific">Rotaria sordida</name>
    <dbReference type="NCBI Taxonomy" id="392033"/>
    <lineage>
        <taxon>Eukaryota</taxon>
        <taxon>Metazoa</taxon>
        <taxon>Spiralia</taxon>
        <taxon>Gnathifera</taxon>
        <taxon>Rotifera</taxon>
        <taxon>Eurotatoria</taxon>
        <taxon>Bdelloidea</taxon>
        <taxon>Philodinida</taxon>
        <taxon>Philodinidae</taxon>
        <taxon>Rotaria</taxon>
    </lineage>
</organism>
<feature type="transmembrane region" description="Helical" evidence="8">
    <location>
        <begin position="178"/>
        <end position="202"/>
    </location>
</feature>
<feature type="domain" description="G-protein coupled receptors family 1 profile" evidence="9">
    <location>
        <begin position="32"/>
        <end position="286"/>
    </location>
</feature>
<dbReference type="Proteomes" id="UP000663870">
    <property type="component" value="Unassembled WGS sequence"/>
</dbReference>
<evidence type="ECO:0000256" key="4">
    <source>
        <dbReference type="ARBA" id="ARBA00023040"/>
    </source>
</evidence>
<feature type="transmembrane region" description="Helical" evidence="8">
    <location>
        <begin position="263"/>
        <end position="288"/>
    </location>
</feature>
<dbReference type="PANTHER" id="PTHR24243:SF230">
    <property type="entry name" value="G-PROTEIN COUPLED RECEPTORS FAMILY 1 PROFILE DOMAIN-CONTAINING PROTEIN"/>
    <property type="match status" value="1"/>
</dbReference>
<evidence type="ECO:0000313" key="11">
    <source>
        <dbReference type="EMBL" id="CAF1624190.1"/>
    </source>
</evidence>
<keyword evidence="5 8" id="KW-0472">Membrane</keyword>
<feature type="transmembrane region" description="Helical" evidence="8">
    <location>
        <begin position="223"/>
        <end position="243"/>
    </location>
</feature>
<evidence type="ECO:0000256" key="8">
    <source>
        <dbReference type="SAM" id="Phobius"/>
    </source>
</evidence>